<dbReference type="GO" id="GO:0003700">
    <property type="term" value="F:DNA-binding transcription factor activity"/>
    <property type="evidence" value="ECO:0007669"/>
    <property type="project" value="InterPro"/>
</dbReference>
<dbReference type="EMBL" id="WJXB01000009">
    <property type="protein sequence ID" value="MRN55570.1"/>
    <property type="molecule type" value="Genomic_DNA"/>
</dbReference>
<dbReference type="Pfam" id="PF01047">
    <property type="entry name" value="MarR"/>
    <property type="match status" value="1"/>
</dbReference>
<comment type="caution">
    <text evidence="5">The sequence shown here is derived from an EMBL/GenBank/DDBJ whole genome shotgun (WGS) entry which is preliminary data.</text>
</comment>
<protein>
    <submittedName>
        <fullName evidence="5">MarR family transcriptional regulator</fullName>
    </submittedName>
</protein>
<evidence type="ECO:0000313" key="5">
    <source>
        <dbReference type="EMBL" id="MRN55570.1"/>
    </source>
</evidence>
<dbReference type="PROSITE" id="PS01117">
    <property type="entry name" value="HTH_MARR_1"/>
    <property type="match status" value="1"/>
</dbReference>
<keyword evidence="3" id="KW-0804">Transcription</keyword>
<dbReference type="SMART" id="SM00347">
    <property type="entry name" value="HTH_MARR"/>
    <property type="match status" value="1"/>
</dbReference>
<evidence type="ECO:0000259" key="4">
    <source>
        <dbReference type="PROSITE" id="PS50995"/>
    </source>
</evidence>
<dbReference type="InterPro" id="IPR039422">
    <property type="entry name" value="MarR/SlyA-like"/>
</dbReference>
<keyword evidence="2" id="KW-0238">DNA-binding</keyword>
<evidence type="ECO:0000313" key="6">
    <source>
        <dbReference type="Proteomes" id="UP000463051"/>
    </source>
</evidence>
<keyword evidence="1" id="KW-0805">Transcription regulation</keyword>
<dbReference type="Gene3D" id="1.10.10.10">
    <property type="entry name" value="Winged helix-like DNA-binding domain superfamily/Winged helix DNA-binding domain"/>
    <property type="match status" value="1"/>
</dbReference>
<keyword evidence="6" id="KW-1185">Reference proteome</keyword>
<organism evidence="5 6">
    <name type="scientific">Paenibacillus monticola</name>
    <dbReference type="NCBI Taxonomy" id="2666075"/>
    <lineage>
        <taxon>Bacteria</taxon>
        <taxon>Bacillati</taxon>
        <taxon>Bacillota</taxon>
        <taxon>Bacilli</taxon>
        <taxon>Bacillales</taxon>
        <taxon>Paenibacillaceae</taxon>
        <taxon>Paenibacillus</taxon>
    </lineage>
</organism>
<dbReference type="InterPro" id="IPR036388">
    <property type="entry name" value="WH-like_DNA-bd_sf"/>
</dbReference>
<dbReference type="Proteomes" id="UP000463051">
    <property type="component" value="Unassembled WGS sequence"/>
</dbReference>
<dbReference type="InterPro" id="IPR023187">
    <property type="entry name" value="Tscrpt_reg_MarR-type_CS"/>
</dbReference>
<feature type="domain" description="HTH marR-type" evidence="4">
    <location>
        <begin position="16"/>
        <end position="147"/>
    </location>
</feature>
<dbReference type="GO" id="GO:0006950">
    <property type="term" value="P:response to stress"/>
    <property type="evidence" value="ECO:0007669"/>
    <property type="project" value="TreeGrafter"/>
</dbReference>
<reference evidence="5 6" key="1">
    <citation type="submission" date="2019-11" db="EMBL/GenBank/DDBJ databases">
        <title>Paenibacillus monticola sp. nov., a novel PGPR strain isolated from mountain sample in China.</title>
        <authorList>
            <person name="Zhao Q."/>
            <person name="Li H.-P."/>
            <person name="Zhang J.-L."/>
        </authorList>
    </citation>
    <scope>NUCLEOTIDE SEQUENCE [LARGE SCALE GENOMIC DNA]</scope>
    <source>
        <strain evidence="5 6">LC-T2</strain>
    </source>
</reference>
<evidence type="ECO:0000256" key="2">
    <source>
        <dbReference type="ARBA" id="ARBA00023125"/>
    </source>
</evidence>
<gene>
    <name evidence="5" type="ORF">GJB61_21540</name>
</gene>
<dbReference type="PANTHER" id="PTHR33164">
    <property type="entry name" value="TRANSCRIPTIONAL REGULATOR, MARR FAMILY"/>
    <property type="match status" value="1"/>
</dbReference>
<accession>A0A7X2L3R3</accession>
<dbReference type="SUPFAM" id="SSF46785">
    <property type="entry name" value="Winged helix' DNA-binding domain"/>
    <property type="match status" value="1"/>
</dbReference>
<sequence length="158" mass="18311">MNYWRLRTLKENEQQLDEIVSSFRRISHAFQQLLWKDAEELDITPTQLIVLRKLSVNPDIGITELAELLHLGNSAASGVVDRMVKAELITRQRSEIDRRIFNLALTDKGIDIRERSKQSLRTHLLPLTNIPLEDVGELLRIHGEIVEILEQGREKKKL</sequence>
<dbReference type="PROSITE" id="PS50995">
    <property type="entry name" value="HTH_MARR_2"/>
    <property type="match status" value="1"/>
</dbReference>
<dbReference type="GO" id="GO:0003677">
    <property type="term" value="F:DNA binding"/>
    <property type="evidence" value="ECO:0007669"/>
    <property type="project" value="UniProtKB-KW"/>
</dbReference>
<evidence type="ECO:0000256" key="3">
    <source>
        <dbReference type="ARBA" id="ARBA00023163"/>
    </source>
</evidence>
<name>A0A7X2L3R3_9BACL</name>
<dbReference type="InterPro" id="IPR036390">
    <property type="entry name" value="WH_DNA-bd_sf"/>
</dbReference>
<proteinExistence type="predicted"/>
<dbReference type="InterPro" id="IPR000835">
    <property type="entry name" value="HTH_MarR-typ"/>
</dbReference>
<dbReference type="AlphaFoldDB" id="A0A7X2L3R3"/>
<dbReference type="PANTHER" id="PTHR33164:SF102">
    <property type="entry name" value="TRANSCRIPTIONAL REGULATORY PROTEIN"/>
    <property type="match status" value="1"/>
</dbReference>
<evidence type="ECO:0000256" key="1">
    <source>
        <dbReference type="ARBA" id="ARBA00023015"/>
    </source>
</evidence>